<name>A0A7Z7LEJ9_9BACT</name>
<feature type="transmembrane region" description="Helical" evidence="1">
    <location>
        <begin position="34"/>
        <end position="51"/>
    </location>
</feature>
<keyword evidence="1" id="KW-0472">Membrane</keyword>
<reference evidence="2 3" key="1">
    <citation type="submission" date="2017-01" db="EMBL/GenBank/DDBJ databases">
        <authorList>
            <person name="Erauso G."/>
        </authorList>
    </citation>
    <scope>NUCLEOTIDE SEQUENCE [LARGE SCALE GENOMIC DNA]</scope>
    <source>
        <strain evidence="2">MESINF1</strain>
    </source>
</reference>
<dbReference type="AlphaFoldDB" id="A0A7Z7LEJ9"/>
<dbReference type="Proteomes" id="UP000250796">
    <property type="component" value="Chromosome MESINF"/>
</dbReference>
<keyword evidence="3" id="KW-1185">Reference proteome</keyword>
<accession>A0A7Z7LEJ9</accession>
<evidence type="ECO:0000313" key="2">
    <source>
        <dbReference type="EMBL" id="SSC12656.1"/>
    </source>
</evidence>
<dbReference type="RefSeq" id="WP_231936884.1">
    <property type="nucleotide sequence ID" value="NZ_LS974202.1"/>
</dbReference>
<organism evidence="2 3">
    <name type="scientific">Mesotoga infera</name>
    <dbReference type="NCBI Taxonomy" id="1236046"/>
    <lineage>
        <taxon>Bacteria</taxon>
        <taxon>Thermotogati</taxon>
        <taxon>Thermotogota</taxon>
        <taxon>Thermotogae</taxon>
        <taxon>Kosmotogales</taxon>
        <taxon>Kosmotogaceae</taxon>
        <taxon>Mesotoga</taxon>
    </lineage>
</organism>
<protein>
    <submittedName>
        <fullName evidence="2">Uncharacterized protein</fullName>
    </submittedName>
</protein>
<sequence>MAISQGGDEEVERLHHLRRGRQQKLTVHNSSRCFFTFSTGVFLILLLMLTSTKKLNRVLRRAGWEEKVNLRMNKWRSSHTKAVNYAIPNRFFEEMNLFDMTSYYHPLSKYPILDPEPCTRPVRTVL</sequence>
<keyword evidence="1" id="KW-1133">Transmembrane helix</keyword>
<keyword evidence="1" id="KW-0812">Transmembrane</keyword>
<proteinExistence type="predicted"/>
<gene>
    <name evidence="2" type="ORF">MESINF_1212</name>
</gene>
<dbReference type="KEGG" id="minf:MESINF_1212"/>
<evidence type="ECO:0000256" key="1">
    <source>
        <dbReference type="SAM" id="Phobius"/>
    </source>
</evidence>
<dbReference type="EMBL" id="LS974202">
    <property type="protein sequence ID" value="SSC12656.1"/>
    <property type="molecule type" value="Genomic_DNA"/>
</dbReference>
<evidence type="ECO:0000313" key="3">
    <source>
        <dbReference type="Proteomes" id="UP000250796"/>
    </source>
</evidence>